<dbReference type="RefSeq" id="WP_111592317.1">
    <property type="nucleotide sequence ID" value="NZ_QLMA01000003.1"/>
</dbReference>
<dbReference type="OrthoDB" id="6091628at2"/>
<dbReference type="Proteomes" id="UP000249819">
    <property type="component" value="Unassembled WGS sequence"/>
</dbReference>
<proteinExistence type="predicted"/>
<sequence>MSTPAMVPMALDVLLSNNTLMTRDEALFRTWKFSYDLLGDDTFHSPEAQAFDADITGIMQTGAWLHWTLPRALRSGSMDNGTDFPLVPNRWLIVRVHRDTQGNNISKAWVQESDCPNSSTKTSSSYMITKEVRDYYKNSADPNRNHHPFSSLSDDAANNCYTANMGFQSDLSAWSEKAADFQFLTAVAPGNVDSSGYIYNNLGIFSFHDDLTDAPSQTTLSYFVCGWYSNAGSEIIKVNGFTGGTTIGDVLASLNWTIANNDAPGAIDSTFYTGMSFGLNWDNTSGSSVPLPDELEANNYAEHMRVTIANNSIDAFSTLIGTQLQGAEYRNVVELLRAFQYDMLPQMNEPDGAAAVKERIRNEWFNSKFGGTRWEIVPDSNNSGQQQDGTLTDTEKTWLSQLNINQRQLDKALEKLYSLQFNLNAAWWKYGYMNAVSQQMANNNTGITADQIKPHLDPTTSDGELRKVLDQLAVVNGLLSTVPQPATDPGLSPEDAYNLGVQRFAVNHVGTGKILKSVNMPRYWLAANPSVLVSGVAPDPLADPDTSIEIRLSSHLINSIKLGGHQFNLQDLTFMMPALSNMSAVPAAIQPLYQEFFLLDPANAGLLAGKAGISSDEAKQEMSSHNSSVYTQGVLPDILLDMWMQKWNPMYIEYEIKYLPVPFEYKVQNTTYRNWTFNGTDYDMKANLQGLNAGSSVKGRSLLSPHAQFTFGARLKAFIDQYGDQGGPFSDIYNQINDIDKWRFLTQELVDFNEYLLQRDKRAYRRPSFETFSYNSATLTFAKVIGYPDTTSNPPYDTPSYGQGAVNSFPDVKIGGVSDFPFHAIRSGQCYFYQLTVFDKFGRILELIMPQGAGVHNYNSYPMVVDDALAVNNKLSADSSVESPWQLPPRLLQPSRLNMEWVDYKNDTAVLNLAADVNPVCGWILSNHLDKSVMVFLPDGTNAGEIALRQNGQTAVPSYIAPPHNDISSVDQITAASSHLGAFISAMLTKTADEFRVFINAIDATLWTTDPLGNRTDQNLSLLIGRPLALARASLQFELDGLPITSCDWPAPVSAAPVDPNIPDFTTSPFSIRLGDQGSPADGVIGYFEDQQYDQFNCVVAPEESQSYVKQIGPLQQADGNYLQLAFNSPVKYITLLVDPRASIHAFTGILPIKELIVPTQFVDTPLSSMEVTFTVGPLLTRLGPNKDAQTVTVLAIGINHLPIAENNGVWSWWEKSLAGGTSWQGYGLNVAPVNAQISLTPPVIREGLLQFVTNLSTDKQ</sequence>
<name>A0A327W687_9BACT</name>
<gene>
    <name evidence="1" type="ORF">CLV59_103657</name>
</gene>
<comment type="caution">
    <text evidence="1">The sequence shown here is derived from an EMBL/GenBank/DDBJ whole genome shotgun (WGS) entry which is preliminary data.</text>
</comment>
<reference evidence="1 2" key="1">
    <citation type="submission" date="2018-06" db="EMBL/GenBank/DDBJ databases">
        <title>Genomic Encyclopedia of Archaeal and Bacterial Type Strains, Phase II (KMG-II): from individual species to whole genera.</title>
        <authorList>
            <person name="Goeker M."/>
        </authorList>
    </citation>
    <scope>NUCLEOTIDE SEQUENCE [LARGE SCALE GENOMIC DNA]</scope>
    <source>
        <strain evidence="1 2">DSM 29821</strain>
    </source>
</reference>
<evidence type="ECO:0000313" key="1">
    <source>
        <dbReference type="EMBL" id="RAJ83685.1"/>
    </source>
</evidence>
<protein>
    <submittedName>
        <fullName evidence="1">Uncharacterized protein</fullName>
    </submittedName>
</protein>
<organism evidence="1 2">
    <name type="scientific">Chitinophaga dinghuensis</name>
    <dbReference type="NCBI Taxonomy" id="1539050"/>
    <lineage>
        <taxon>Bacteria</taxon>
        <taxon>Pseudomonadati</taxon>
        <taxon>Bacteroidota</taxon>
        <taxon>Chitinophagia</taxon>
        <taxon>Chitinophagales</taxon>
        <taxon>Chitinophagaceae</taxon>
        <taxon>Chitinophaga</taxon>
    </lineage>
</organism>
<dbReference type="EMBL" id="QLMA01000003">
    <property type="protein sequence ID" value="RAJ83685.1"/>
    <property type="molecule type" value="Genomic_DNA"/>
</dbReference>
<dbReference type="AlphaFoldDB" id="A0A327W687"/>
<keyword evidence="2" id="KW-1185">Reference proteome</keyword>
<accession>A0A327W687</accession>
<evidence type="ECO:0000313" key="2">
    <source>
        <dbReference type="Proteomes" id="UP000249819"/>
    </source>
</evidence>